<reference evidence="2 3" key="1">
    <citation type="submission" date="2017-11" db="EMBL/GenBank/DDBJ databases">
        <title>De novo assembly and phasing of dikaryotic genomes from two isolates of Puccinia coronata f. sp. avenae, the causal agent of oat crown rust.</title>
        <authorList>
            <person name="Miller M.E."/>
            <person name="Zhang Y."/>
            <person name="Omidvar V."/>
            <person name="Sperschneider J."/>
            <person name="Schwessinger B."/>
            <person name="Raley C."/>
            <person name="Palmer J.M."/>
            <person name="Garnica D."/>
            <person name="Upadhyaya N."/>
            <person name="Rathjen J."/>
            <person name="Taylor J.M."/>
            <person name="Park R.F."/>
            <person name="Dodds P.N."/>
            <person name="Hirsch C.D."/>
            <person name="Kianian S.F."/>
            <person name="Figueroa M."/>
        </authorList>
    </citation>
    <scope>NUCLEOTIDE SEQUENCE [LARGE SCALE GENOMIC DNA]</scope>
    <source>
        <strain evidence="2">12NC29</strain>
    </source>
</reference>
<proteinExistence type="predicted"/>
<feature type="region of interest" description="Disordered" evidence="1">
    <location>
        <begin position="205"/>
        <end position="226"/>
    </location>
</feature>
<organism evidence="2 3">
    <name type="scientific">Puccinia coronata f. sp. avenae</name>
    <dbReference type="NCBI Taxonomy" id="200324"/>
    <lineage>
        <taxon>Eukaryota</taxon>
        <taxon>Fungi</taxon>
        <taxon>Dikarya</taxon>
        <taxon>Basidiomycota</taxon>
        <taxon>Pucciniomycotina</taxon>
        <taxon>Pucciniomycetes</taxon>
        <taxon>Pucciniales</taxon>
        <taxon>Pucciniaceae</taxon>
        <taxon>Puccinia</taxon>
    </lineage>
</organism>
<feature type="compositionally biased region" description="Basic residues" evidence="1">
    <location>
        <begin position="107"/>
        <end position="117"/>
    </location>
</feature>
<dbReference type="OrthoDB" id="1607513at2759"/>
<dbReference type="EMBL" id="PGCJ01000415">
    <property type="protein sequence ID" value="PLW29300.1"/>
    <property type="molecule type" value="Genomic_DNA"/>
</dbReference>
<evidence type="ECO:0000256" key="1">
    <source>
        <dbReference type="SAM" id="MobiDB-lite"/>
    </source>
</evidence>
<dbReference type="PANTHER" id="PTHR47501:SF5">
    <property type="entry name" value="HAT C-TERMINAL DIMERISATION DOMAIN-CONTAINING PROTEIN"/>
    <property type="match status" value="1"/>
</dbReference>
<accession>A0A2N5TV00</accession>
<feature type="compositionally biased region" description="Polar residues" evidence="1">
    <location>
        <begin position="10"/>
        <end position="28"/>
    </location>
</feature>
<dbReference type="Proteomes" id="UP000235388">
    <property type="component" value="Unassembled WGS sequence"/>
</dbReference>
<dbReference type="PANTHER" id="PTHR47501">
    <property type="entry name" value="TRANSPOSASE-RELATED"/>
    <property type="match status" value="1"/>
</dbReference>
<keyword evidence="3" id="KW-1185">Reference proteome</keyword>
<dbReference type="AlphaFoldDB" id="A0A2N5TV00"/>
<name>A0A2N5TV00_9BASI</name>
<feature type="compositionally biased region" description="Polar residues" evidence="1">
    <location>
        <begin position="66"/>
        <end position="76"/>
    </location>
</feature>
<feature type="compositionally biased region" description="Polar residues" evidence="1">
    <location>
        <begin position="43"/>
        <end position="54"/>
    </location>
</feature>
<comment type="caution">
    <text evidence="2">The sequence shown here is derived from an EMBL/GenBank/DDBJ whole genome shotgun (WGS) entry which is preliminary data.</text>
</comment>
<evidence type="ECO:0000313" key="3">
    <source>
        <dbReference type="Proteomes" id="UP000235388"/>
    </source>
</evidence>
<sequence>MPAEPHSLPGNKSSNNLAGNVTNTSQNPRRCSRRASSVVVTPNMVTPSSNSRVRLNQPGVEAKKNQAPSQQPTSDVESIKSVASAQSSRQKKKKQSQKPSSASANPTKKRKRIKKSKNNPVEANGTPVLEDYDYNQDTDNGSIEVQATVKKKAKEDVYANILEYFHAPVWKTGDPPNTTLNYKCRWCHNTYCGQLSLRGNLKTHRDGSTQLDKNPHGCRNRDKAKKSGIALPPSVSELSAMKESTTGDGTQTGIAGFLQFKPVFNNWVLNQIAVLYGRPWSAQEARKLHATLKKNVFEELNNLDTQFTLIHDVWTTKGNRFAFIGAAVAYVNQDWQYVTTDSGSNNNTMANLMYALINNNAPNEPEHNLTWDPTTMHIRPRNRSLASFQFWEDSLRKKNQKNLRCLQQMEKN</sequence>
<evidence type="ECO:0000313" key="2">
    <source>
        <dbReference type="EMBL" id="PLW29300.1"/>
    </source>
</evidence>
<gene>
    <name evidence="2" type="ORF">PCANC_24972</name>
</gene>
<protein>
    <submittedName>
        <fullName evidence="2">Uncharacterized protein</fullName>
    </submittedName>
</protein>
<feature type="compositionally biased region" description="Basic and acidic residues" evidence="1">
    <location>
        <begin position="205"/>
        <end position="221"/>
    </location>
</feature>
<feature type="region of interest" description="Disordered" evidence="1">
    <location>
        <begin position="1"/>
        <end position="135"/>
    </location>
</feature>